<sequence>MKKIFLLLFPVCLFSQENCFDDGQKHYQSRMGFLNSTDTRESILFNNPSHVKFQENRNNTSYENDEMYGFGDSLSQELSIKKQAENKEGKEKFSSFFNNQFSYIQFQKEKNSLYAFAQNSFGYWLLEIKNKKSKAYYIGFSKNTFINRNQKEKFIKDNKLYLDGSFLTVKSKIRFVEMEAVKDYLTFEVNLDDIKKDSDNDGYNDFFEKLIYLNPQSKDTDGDGISDFDDLNPLHKSEKGKFISLYEEIIDLDASIYCNSENHYLFELYDSDCEYFQKVNPQKRRVLILSETQAYQLNDDYRSLLGTFYGRIKKGSDEKTFYIPYSEKSSGGRIIAEFKNEKWSIFEDLQYKI</sequence>
<gene>
    <name evidence="1" type="ORF">B0E34_15030</name>
</gene>
<organism evidence="1 2">
    <name type="scientific">Chryseobacterium mucoviscidosis</name>
    <dbReference type="NCBI Taxonomy" id="1945581"/>
    <lineage>
        <taxon>Bacteria</taxon>
        <taxon>Pseudomonadati</taxon>
        <taxon>Bacteroidota</taxon>
        <taxon>Flavobacteriia</taxon>
        <taxon>Flavobacteriales</taxon>
        <taxon>Weeksellaceae</taxon>
        <taxon>Chryseobacterium group</taxon>
        <taxon>Chryseobacterium</taxon>
    </lineage>
</organism>
<comment type="caution">
    <text evidence="1">The sequence shown here is derived from an EMBL/GenBank/DDBJ whole genome shotgun (WGS) entry which is preliminary data.</text>
</comment>
<dbReference type="EMBL" id="MVAG01000128">
    <property type="protein sequence ID" value="OVE55540.1"/>
    <property type="molecule type" value="Genomic_DNA"/>
</dbReference>
<evidence type="ECO:0000313" key="1">
    <source>
        <dbReference type="EMBL" id="OVE55540.1"/>
    </source>
</evidence>
<protein>
    <submittedName>
        <fullName evidence="1">Uncharacterized protein</fullName>
    </submittedName>
</protein>
<dbReference type="RefSeq" id="WP_087710738.1">
    <property type="nucleotide sequence ID" value="NZ_MVAG01000128.1"/>
</dbReference>
<proteinExistence type="predicted"/>
<evidence type="ECO:0000313" key="2">
    <source>
        <dbReference type="Proteomes" id="UP000196355"/>
    </source>
</evidence>
<reference evidence="2" key="1">
    <citation type="submission" date="2017-02" db="EMBL/GenBank/DDBJ databases">
        <authorList>
            <person name="Tetz G."/>
            <person name="Tetz V."/>
        </authorList>
    </citation>
    <scope>NUCLEOTIDE SEQUENCE [LARGE SCALE GENOMIC DNA]</scope>
    <source>
        <strain evidence="2">VT16-26</strain>
    </source>
</reference>
<accession>A0A202BVN5</accession>
<dbReference type="Proteomes" id="UP000196355">
    <property type="component" value="Unassembled WGS sequence"/>
</dbReference>
<dbReference type="AlphaFoldDB" id="A0A202BVN5"/>
<keyword evidence="2" id="KW-1185">Reference proteome</keyword>
<name>A0A202BVN5_9FLAO</name>